<dbReference type="SUPFAM" id="SSF51658">
    <property type="entry name" value="Xylose isomerase-like"/>
    <property type="match status" value="1"/>
</dbReference>
<evidence type="ECO:0000259" key="1">
    <source>
        <dbReference type="Pfam" id="PF01261"/>
    </source>
</evidence>
<dbReference type="OrthoDB" id="2063291at2"/>
<dbReference type="Proteomes" id="UP000018895">
    <property type="component" value="Unassembled WGS sequence"/>
</dbReference>
<protein>
    <recommendedName>
        <fullName evidence="1">Xylose isomerase-like TIM barrel domain-containing protein</fullName>
    </recommendedName>
</protein>
<dbReference type="PANTHER" id="PTHR12110:SF21">
    <property type="entry name" value="XYLOSE ISOMERASE-LIKE TIM BARREL DOMAIN-CONTAINING PROTEIN"/>
    <property type="match status" value="1"/>
</dbReference>
<evidence type="ECO:0000313" key="3">
    <source>
        <dbReference type="Proteomes" id="UP000018895"/>
    </source>
</evidence>
<name>W4QEX1_9BACI</name>
<organism evidence="2 3">
    <name type="scientific">Halalkalibacter hemicellulosilyticusJCM 9152</name>
    <dbReference type="NCBI Taxonomy" id="1236971"/>
    <lineage>
        <taxon>Bacteria</taxon>
        <taxon>Bacillati</taxon>
        <taxon>Bacillota</taxon>
        <taxon>Bacilli</taxon>
        <taxon>Bacillales</taxon>
        <taxon>Bacillaceae</taxon>
        <taxon>Halalkalibacter</taxon>
    </lineage>
</organism>
<dbReference type="InterPro" id="IPR013022">
    <property type="entry name" value="Xyl_isomerase-like_TIM-brl"/>
</dbReference>
<dbReference type="AlphaFoldDB" id="W4QEX1"/>
<gene>
    <name evidence="2" type="ORF">JCM9152_2064</name>
</gene>
<dbReference type="EMBL" id="BAUU01000013">
    <property type="protein sequence ID" value="GAE30650.1"/>
    <property type="molecule type" value="Genomic_DNA"/>
</dbReference>
<dbReference type="InterPro" id="IPR050312">
    <property type="entry name" value="IolE/XylAMocC-like"/>
</dbReference>
<dbReference type="Gene3D" id="3.20.20.150">
    <property type="entry name" value="Divalent-metal-dependent TIM barrel enzymes"/>
    <property type="match status" value="1"/>
</dbReference>
<sequence>MTVGALAHLFGTHTYKELAQTLGEYRIKHVQLAIWKAFNDYDFTKPGLLNPGLVRNIKKEFDKNEVDISIIASYLHLFDENEDAHRTFLQRYKELIRYASMFGAPMIATEVGRPQSNGDYEKDWDKLYHSLVELVKEAEQWGIIVGLEAAHGHLIGSARTLKQMLDDLNSSQVGVVLDLGNLLTQENYQQQDEVIEEAFELLGKHIVACHAKDRFLDEQGILRETSPGLGLLNYDLFLQRLHQYKPECHIVIEHTEPEDMNRAVQFIEQKRAQFAK</sequence>
<dbReference type="STRING" id="1236971.JCM9152_2064"/>
<feature type="domain" description="Xylose isomerase-like TIM barrel" evidence="1">
    <location>
        <begin position="52"/>
        <end position="268"/>
    </location>
</feature>
<dbReference type="PANTHER" id="PTHR12110">
    <property type="entry name" value="HYDROXYPYRUVATE ISOMERASE"/>
    <property type="match status" value="1"/>
</dbReference>
<proteinExistence type="predicted"/>
<reference evidence="2" key="1">
    <citation type="journal article" date="2014" name="Genome Announc.">
        <title>Draft Genome Sequences of Three Alkaliphilic Bacillus Strains, Bacillus wakoensis JCM 9140T, Bacillus akibai JCM 9157T, and Bacillus hemicellulosilyticus JCM 9152T.</title>
        <authorList>
            <person name="Yuki M."/>
            <person name="Oshima K."/>
            <person name="Suda W."/>
            <person name="Oshida Y."/>
            <person name="Kitamura K."/>
            <person name="Iida T."/>
            <person name="Hattori M."/>
            <person name="Ohkuma M."/>
        </authorList>
    </citation>
    <scope>NUCLEOTIDE SEQUENCE [LARGE SCALE GENOMIC DNA]</scope>
    <source>
        <strain evidence="2">JCM 9152</strain>
    </source>
</reference>
<dbReference type="RefSeq" id="WP_035343533.1">
    <property type="nucleotide sequence ID" value="NZ_BAUU01000013.1"/>
</dbReference>
<keyword evidence="3" id="KW-1185">Reference proteome</keyword>
<comment type="caution">
    <text evidence="2">The sequence shown here is derived from an EMBL/GenBank/DDBJ whole genome shotgun (WGS) entry which is preliminary data.</text>
</comment>
<accession>W4QEX1</accession>
<dbReference type="InterPro" id="IPR036237">
    <property type="entry name" value="Xyl_isomerase-like_sf"/>
</dbReference>
<evidence type="ECO:0000313" key="2">
    <source>
        <dbReference type="EMBL" id="GAE30650.1"/>
    </source>
</evidence>
<dbReference type="Pfam" id="PF01261">
    <property type="entry name" value="AP_endonuc_2"/>
    <property type="match status" value="1"/>
</dbReference>